<reference evidence="1 2" key="1">
    <citation type="submission" date="2019-03" db="EMBL/GenBank/DDBJ databases">
        <title>First draft genome of Liparis tanakae, snailfish: a comprehensive survey of snailfish specific genes.</title>
        <authorList>
            <person name="Kim W."/>
            <person name="Song I."/>
            <person name="Jeong J.-H."/>
            <person name="Kim D."/>
            <person name="Kim S."/>
            <person name="Ryu S."/>
            <person name="Song J.Y."/>
            <person name="Lee S.K."/>
        </authorList>
    </citation>
    <scope>NUCLEOTIDE SEQUENCE [LARGE SCALE GENOMIC DNA]</scope>
    <source>
        <tissue evidence="1">Muscle</tissue>
    </source>
</reference>
<dbReference type="AlphaFoldDB" id="A0A4Z2H7W7"/>
<evidence type="ECO:0000313" key="1">
    <source>
        <dbReference type="EMBL" id="TNN61741.1"/>
    </source>
</evidence>
<proteinExistence type="predicted"/>
<dbReference type="Proteomes" id="UP000314294">
    <property type="component" value="Unassembled WGS sequence"/>
</dbReference>
<organism evidence="1 2">
    <name type="scientific">Liparis tanakae</name>
    <name type="common">Tanaka's snailfish</name>
    <dbReference type="NCBI Taxonomy" id="230148"/>
    <lineage>
        <taxon>Eukaryota</taxon>
        <taxon>Metazoa</taxon>
        <taxon>Chordata</taxon>
        <taxon>Craniata</taxon>
        <taxon>Vertebrata</taxon>
        <taxon>Euteleostomi</taxon>
        <taxon>Actinopterygii</taxon>
        <taxon>Neopterygii</taxon>
        <taxon>Teleostei</taxon>
        <taxon>Neoteleostei</taxon>
        <taxon>Acanthomorphata</taxon>
        <taxon>Eupercaria</taxon>
        <taxon>Perciformes</taxon>
        <taxon>Cottioidei</taxon>
        <taxon>Cottales</taxon>
        <taxon>Liparidae</taxon>
        <taxon>Liparis</taxon>
    </lineage>
</organism>
<sequence>MSQAVHHVGFNDPWRVAGVSKEFFLQNLGYFPALASSPLAWPVYKEALASPMFHHRFESPVFQSSVFRHRFQSLMFQVPVPGVPSPVPVPDSSSSVLSSSRM</sequence>
<accession>A0A4Z2H7W7</accession>
<protein>
    <submittedName>
        <fullName evidence="1">Uncharacterized protein</fullName>
    </submittedName>
</protein>
<comment type="caution">
    <text evidence="1">The sequence shown here is derived from an EMBL/GenBank/DDBJ whole genome shotgun (WGS) entry which is preliminary data.</text>
</comment>
<gene>
    <name evidence="1" type="ORF">EYF80_028040</name>
</gene>
<evidence type="ECO:0000313" key="2">
    <source>
        <dbReference type="Proteomes" id="UP000314294"/>
    </source>
</evidence>
<name>A0A4Z2H7W7_9TELE</name>
<keyword evidence="2" id="KW-1185">Reference proteome</keyword>
<dbReference type="EMBL" id="SRLO01000309">
    <property type="protein sequence ID" value="TNN61741.1"/>
    <property type="molecule type" value="Genomic_DNA"/>
</dbReference>